<gene>
    <name evidence="5" type="ORF">U7230_02720</name>
</gene>
<dbReference type="RefSeq" id="WP_324717214.1">
    <property type="nucleotide sequence ID" value="NZ_CP141615.1"/>
</dbReference>
<evidence type="ECO:0000259" key="4">
    <source>
        <dbReference type="Pfam" id="PF13458"/>
    </source>
</evidence>
<evidence type="ECO:0000313" key="5">
    <source>
        <dbReference type="EMBL" id="WRP17943.1"/>
    </source>
</evidence>
<evidence type="ECO:0000256" key="1">
    <source>
        <dbReference type="ARBA" id="ARBA00010062"/>
    </source>
</evidence>
<dbReference type="EMBL" id="CP141615">
    <property type="protein sequence ID" value="WRP17943.1"/>
    <property type="molecule type" value="Genomic_DNA"/>
</dbReference>
<dbReference type="SUPFAM" id="SSF53822">
    <property type="entry name" value="Periplasmic binding protein-like I"/>
    <property type="match status" value="1"/>
</dbReference>
<comment type="similarity">
    <text evidence="1">Belongs to the leucine-binding protein family.</text>
</comment>
<dbReference type="InterPro" id="IPR028082">
    <property type="entry name" value="Peripla_BP_I"/>
</dbReference>
<evidence type="ECO:0000256" key="3">
    <source>
        <dbReference type="SAM" id="SignalP"/>
    </source>
</evidence>
<feature type="domain" description="Leucine-binding protein" evidence="4">
    <location>
        <begin position="35"/>
        <end position="408"/>
    </location>
</feature>
<dbReference type="Pfam" id="PF13458">
    <property type="entry name" value="Peripla_BP_6"/>
    <property type="match status" value="1"/>
</dbReference>
<name>A0ABZ1BZB9_9FIRM</name>
<proteinExistence type="inferred from homology"/>
<dbReference type="PANTHER" id="PTHR30483">
    <property type="entry name" value="LEUCINE-SPECIFIC-BINDING PROTEIN"/>
    <property type="match status" value="1"/>
</dbReference>
<protein>
    <submittedName>
        <fullName evidence="5">ABC transporter substrate-binding protein</fullName>
    </submittedName>
</protein>
<feature type="chain" id="PRO_5045663290" evidence="3">
    <location>
        <begin position="32"/>
        <end position="448"/>
    </location>
</feature>
<dbReference type="InterPro" id="IPR028081">
    <property type="entry name" value="Leu-bd"/>
</dbReference>
<organism evidence="5 6">
    <name type="scientific">Carboxydichorda subterranea</name>
    <dbReference type="NCBI Taxonomy" id="3109565"/>
    <lineage>
        <taxon>Bacteria</taxon>
        <taxon>Bacillati</taxon>
        <taxon>Bacillota</taxon>
        <taxon>Limnochordia</taxon>
        <taxon>Limnochordales</taxon>
        <taxon>Geochordaceae</taxon>
        <taxon>Carboxydichorda</taxon>
    </lineage>
</organism>
<reference evidence="5 6" key="1">
    <citation type="journal article" date="2024" name="Front. Microbiol.">
        <title>Novel thermophilic genera Geochorda gen. nov. and Carboxydochorda gen. nov. from the deep terrestrial subsurface reveal the ecophysiological diversity in the class Limnochordia.</title>
        <authorList>
            <person name="Karnachuk O.V."/>
            <person name="Lukina A.P."/>
            <person name="Avakyan M.R."/>
            <person name="Kadnikov V.V."/>
            <person name="Begmatov S."/>
            <person name="Beletsky A.V."/>
            <person name="Vlasova K.G."/>
            <person name="Novikov A.A."/>
            <person name="Shcherbakova V.A."/>
            <person name="Mardanov A.V."/>
            <person name="Ravin N.V."/>
        </authorList>
    </citation>
    <scope>NUCLEOTIDE SEQUENCE [LARGE SCALE GENOMIC DNA]</scope>
    <source>
        <strain evidence="5 6">L945</strain>
    </source>
</reference>
<keyword evidence="2 3" id="KW-0732">Signal</keyword>
<evidence type="ECO:0000256" key="2">
    <source>
        <dbReference type="ARBA" id="ARBA00022729"/>
    </source>
</evidence>
<keyword evidence="6" id="KW-1185">Reference proteome</keyword>
<dbReference type="InterPro" id="IPR051010">
    <property type="entry name" value="BCAA_transport"/>
</dbReference>
<sequence>MLRVGSWKKSSFAWAVAGIVLLLAGSVPAMAATRTVKIGVILPLSGPLAPTGRELRQGIELMVDIVNNAYPELAEKGLEVAKWEGIPGLGGARLEPVFVDSRGDPAVGADLARRLILEQNVVGLMGAYQSAVTKAVAGVTERYGIPFVNADSSSPSLTRMGYRWFWRVTPHDQIFDEDLFNFLDGLKAGKVRGVPAVPKDAITKLAIVAENTEFGTASGDDIDRRLAPERGYQVVQYIKYPANSPDLTSEAIRLASSGADAYLFISYVSDAILFMRTLRLRQAAPKLIWGQDAGFTNPDFVKAIGKDLHGVLTRSLYIGKLTQVKPVAAAVNSLYRQRYGADLVEESARETLGVIAWAYALDRAKSTEPAALQKALDELNVPGDQIITPWKGIQFGGLYPGETHQNIHATGMIGQYQWNPKTERVELEIVYPFESATADVVYPFPGWR</sequence>
<feature type="signal peptide" evidence="3">
    <location>
        <begin position="1"/>
        <end position="31"/>
    </location>
</feature>
<dbReference type="CDD" id="cd06340">
    <property type="entry name" value="PBP1_ABC_ligand_binding-like"/>
    <property type="match status" value="1"/>
</dbReference>
<evidence type="ECO:0000313" key="6">
    <source>
        <dbReference type="Proteomes" id="UP001332192"/>
    </source>
</evidence>
<dbReference type="Gene3D" id="3.40.50.2300">
    <property type="match status" value="2"/>
</dbReference>
<dbReference type="Proteomes" id="UP001332192">
    <property type="component" value="Chromosome"/>
</dbReference>
<dbReference type="PANTHER" id="PTHR30483:SF37">
    <property type="entry name" value="ABC TRANSPORTER SUBSTRATE-BINDING PROTEIN"/>
    <property type="match status" value="1"/>
</dbReference>
<accession>A0ABZ1BZB9</accession>